<feature type="compositionally biased region" description="Basic residues" evidence="1">
    <location>
        <begin position="297"/>
        <end position="313"/>
    </location>
</feature>
<feature type="non-terminal residue" evidence="2">
    <location>
        <position position="349"/>
    </location>
</feature>
<sequence>DLVPCRRRSCGRRAVPRHSARRRALDRLLGHADRRRQEQPDLPGGQPGRVGRAAPAAARSRAADRPRHGPRAHRHVGARRHGRARAPDAAPVHRRHGARPAVLRDGAGRGPRVPGGAADRVRRRPGPAPSRRRGPGRRAGRPARRGPGEGRPERVRPAERLPRAPGPTLGHAVGRHPDRGARGARRAGGGPGRRGAGHPAAHRRARRLPPGQHDPRPDDTGAHRRRPRLGDVDTRRPAGRPRRAARLLVAGRRLRRALAGAGRARRHGARGLPHPSGGRPALRRADRSRPDPPAVVRRLRSVQARRRVRRHRGAGAGRGDGRCRLRRHRGADRPAGGHRPLDAGRPHGL</sequence>
<evidence type="ECO:0000313" key="2">
    <source>
        <dbReference type="EMBL" id="CAA9355337.1"/>
    </source>
</evidence>
<organism evidence="2">
    <name type="scientific">uncultured Frankineae bacterium</name>
    <dbReference type="NCBI Taxonomy" id="437475"/>
    <lineage>
        <taxon>Bacteria</taxon>
        <taxon>Bacillati</taxon>
        <taxon>Actinomycetota</taxon>
        <taxon>Actinomycetes</taxon>
        <taxon>Frankiales</taxon>
        <taxon>environmental samples</taxon>
    </lineage>
</organism>
<feature type="compositionally biased region" description="Basic residues" evidence="1">
    <location>
        <begin position="1"/>
        <end position="22"/>
    </location>
</feature>
<accession>A0A6J4MBY1</accession>
<feature type="compositionally biased region" description="Basic and acidic residues" evidence="1">
    <location>
        <begin position="23"/>
        <end position="39"/>
    </location>
</feature>
<feature type="compositionally biased region" description="Basic and acidic residues" evidence="1">
    <location>
        <begin position="146"/>
        <end position="162"/>
    </location>
</feature>
<proteinExistence type="predicted"/>
<reference evidence="2" key="1">
    <citation type="submission" date="2020-02" db="EMBL/GenBank/DDBJ databases">
        <authorList>
            <person name="Meier V. D."/>
        </authorList>
    </citation>
    <scope>NUCLEOTIDE SEQUENCE</scope>
    <source>
        <strain evidence="2">AVDCRST_MAG16</strain>
    </source>
</reference>
<feature type="compositionally biased region" description="Low complexity" evidence="1">
    <location>
        <begin position="246"/>
        <end position="262"/>
    </location>
</feature>
<feature type="non-terminal residue" evidence="2">
    <location>
        <position position="1"/>
    </location>
</feature>
<dbReference type="GO" id="GO:0016740">
    <property type="term" value="F:transferase activity"/>
    <property type="evidence" value="ECO:0007669"/>
    <property type="project" value="UniProtKB-KW"/>
</dbReference>
<feature type="compositionally biased region" description="Basic and acidic residues" evidence="1">
    <location>
        <begin position="213"/>
        <end position="236"/>
    </location>
</feature>
<feature type="compositionally biased region" description="Basic residues" evidence="1">
    <location>
        <begin position="68"/>
        <end position="84"/>
    </location>
</feature>
<feature type="compositionally biased region" description="Basic and acidic residues" evidence="1">
    <location>
        <begin position="339"/>
        <end position="349"/>
    </location>
</feature>
<gene>
    <name evidence="2" type="ORF">AVDCRST_MAG16-2637</name>
</gene>
<name>A0A6J4MBY1_9ACTN</name>
<protein>
    <submittedName>
        <fullName evidence="2">Acyl-CoA dehydrogenase, putative phosphotransferase</fullName>
    </submittedName>
</protein>
<feature type="compositionally biased region" description="Basic residues" evidence="1">
    <location>
        <begin position="121"/>
        <end position="144"/>
    </location>
</feature>
<evidence type="ECO:0000256" key="1">
    <source>
        <dbReference type="SAM" id="MobiDB-lite"/>
    </source>
</evidence>
<feature type="region of interest" description="Disordered" evidence="1">
    <location>
        <begin position="1"/>
        <end position="349"/>
    </location>
</feature>
<keyword evidence="2" id="KW-0808">Transferase</keyword>
<dbReference type="AlphaFoldDB" id="A0A6J4MBY1"/>
<dbReference type="EMBL" id="CADCUE010000247">
    <property type="protein sequence ID" value="CAA9355337.1"/>
    <property type="molecule type" value="Genomic_DNA"/>
</dbReference>
<feature type="compositionally biased region" description="Low complexity" evidence="1">
    <location>
        <begin position="49"/>
        <end position="60"/>
    </location>
</feature>